<reference evidence="6 7" key="1">
    <citation type="journal article" date="2014" name="Nat. Genet.">
        <title>Genome sequence of the hot pepper provides insights into the evolution of pungency in Capsicum species.</title>
        <authorList>
            <person name="Kim S."/>
            <person name="Park M."/>
            <person name="Yeom S.I."/>
            <person name="Kim Y.M."/>
            <person name="Lee J.M."/>
            <person name="Lee H.A."/>
            <person name="Seo E."/>
            <person name="Choi J."/>
            <person name="Cheong K."/>
            <person name="Kim K.T."/>
            <person name="Jung K."/>
            <person name="Lee G.W."/>
            <person name="Oh S.K."/>
            <person name="Bae C."/>
            <person name="Kim S.B."/>
            <person name="Lee H.Y."/>
            <person name="Kim S.Y."/>
            <person name="Kim M.S."/>
            <person name="Kang B.C."/>
            <person name="Jo Y.D."/>
            <person name="Yang H.B."/>
            <person name="Jeong H.J."/>
            <person name="Kang W.H."/>
            <person name="Kwon J.K."/>
            <person name="Shin C."/>
            <person name="Lim J.Y."/>
            <person name="Park J.H."/>
            <person name="Huh J.H."/>
            <person name="Kim J.S."/>
            <person name="Kim B.D."/>
            <person name="Cohen O."/>
            <person name="Paran I."/>
            <person name="Suh M.C."/>
            <person name="Lee S.B."/>
            <person name="Kim Y.K."/>
            <person name="Shin Y."/>
            <person name="Noh S.J."/>
            <person name="Park J."/>
            <person name="Seo Y.S."/>
            <person name="Kwon S.Y."/>
            <person name="Kim H.A."/>
            <person name="Park J.M."/>
            <person name="Kim H.J."/>
            <person name="Choi S.B."/>
            <person name="Bosland P.W."/>
            <person name="Reeves G."/>
            <person name="Jo S.H."/>
            <person name="Lee B.W."/>
            <person name="Cho H.T."/>
            <person name="Choi H.S."/>
            <person name="Lee M.S."/>
            <person name="Yu Y."/>
            <person name="Do Choi Y."/>
            <person name="Park B.S."/>
            <person name="van Deynze A."/>
            <person name="Ashrafi H."/>
            <person name="Hill T."/>
            <person name="Kim W.T."/>
            <person name="Pai H.S."/>
            <person name="Ahn H.K."/>
            <person name="Yeam I."/>
            <person name="Giovannoni J.J."/>
            <person name="Rose J.K."/>
            <person name="Sorensen I."/>
            <person name="Lee S.J."/>
            <person name="Kim R.W."/>
            <person name="Choi I.Y."/>
            <person name="Choi B.S."/>
            <person name="Lim J.S."/>
            <person name="Lee Y.H."/>
            <person name="Choi D."/>
        </authorList>
    </citation>
    <scope>NUCLEOTIDE SEQUENCE [LARGE SCALE GENOMIC DNA]</scope>
    <source>
        <strain evidence="7">cv. CM334</strain>
    </source>
</reference>
<evidence type="ECO:0000313" key="7">
    <source>
        <dbReference type="Proteomes" id="UP000222542"/>
    </source>
</evidence>
<dbReference type="Pfam" id="PF01918">
    <property type="entry name" value="Alba"/>
    <property type="match status" value="1"/>
</dbReference>
<keyword evidence="3" id="KW-0539">Nucleus</keyword>
<feature type="compositionally biased region" description="Polar residues" evidence="4">
    <location>
        <begin position="119"/>
        <end position="133"/>
    </location>
</feature>
<reference evidence="6 7" key="2">
    <citation type="journal article" date="2017" name="Genome Biol.">
        <title>New reference genome sequences of hot pepper reveal the massive evolution of plant disease-resistance genes by retroduplication.</title>
        <authorList>
            <person name="Kim S."/>
            <person name="Park J."/>
            <person name="Yeom S.I."/>
            <person name="Kim Y.M."/>
            <person name="Seo E."/>
            <person name="Kim K.T."/>
            <person name="Kim M.S."/>
            <person name="Lee J.M."/>
            <person name="Cheong K."/>
            <person name="Shin H.S."/>
            <person name="Kim S.B."/>
            <person name="Han K."/>
            <person name="Lee J."/>
            <person name="Park M."/>
            <person name="Lee H.A."/>
            <person name="Lee H.Y."/>
            <person name="Lee Y."/>
            <person name="Oh S."/>
            <person name="Lee J.H."/>
            <person name="Choi E."/>
            <person name="Choi E."/>
            <person name="Lee S.E."/>
            <person name="Jeon J."/>
            <person name="Kim H."/>
            <person name="Choi G."/>
            <person name="Song H."/>
            <person name="Lee J."/>
            <person name="Lee S.C."/>
            <person name="Kwon J.K."/>
            <person name="Lee H.Y."/>
            <person name="Koo N."/>
            <person name="Hong Y."/>
            <person name="Kim R.W."/>
            <person name="Kang W.H."/>
            <person name="Huh J.H."/>
            <person name="Kang B.C."/>
            <person name="Yang T.J."/>
            <person name="Lee Y.H."/>
            <person name="Bennetzen J.L."/>
            <person name="Choi D."/>
        </authorList>
    </citation>
    <scope>NUCLEOTIDE SEQUENCE [LARGE SCALE GENOMIC DNA]</scope>
    <source>
        <strain evidence="7">cv. CM334</strain>
    </source>
</reference>
<dbReference type="AlphaFoldDB" id="A0A1U8H8R7"/>
<evidence type="ECO:0000256" key="4">
    <source>
        <dbReference type="SAM" id="MobiDB-lite"/>
    </source>
</evidence>
<dbReference type="GO" id="GO:0003723">
    <property type="term" value="F:RNA binding"/>
    <property type="evidence" value="ECO:0000318"/>
    <property type="project" value="GO_Central"/>
</dbReference>
<dbReference type="FunFam" id="3.30.110.20:FF:000003">
    <property type="entry name" value="DNA/RNA-binding protein Alba 1"/>
    <property type="match status" value="1"/>
</dbReference>
<evidence type="ECO:0000256" key="2">
    <source>
        <dbReference type="ARBA" id="ARBA00008018"/>
    </source>
</evidence>
<gene>
    <name evidence="6" type="ORF">T459_18443</name>
</gene>
<dbReference type="EMBL" id="AYRZ02000006">
    <property type="protein sequence ID" value="PHT80391.1"/>
    <property type="molecule type" value="Genomic_DNA"/>
</dbReference>
<dbReference type="Gramene" id="PHT80391">
    <property type="protein sequence ID" value="PHT80391"/>
    <property type="gene ID" value="T459_18443"/>
</dbReference>
<comment type="caution">
    <text evidence="6">The sequence shown here is derived from an EMBL/GenBank/DDBJ whole genome shotgun (WGS) entry which is preliminary data.</text>
</comment>
<comment type="similarity">
    <text evidence="2">Belongs to the histone-like Alba family.</text>
</comment>
<feature type="region of interest" description="Disordered" evidence="4">
    <location>
        <begin position="119"/>
        <end position="138"/>
    </location>
</feature>
<dbReference type="InterPro" id="IPR002775">
    <property type="entry name" value="DNA/RNA-bd_Alba-like"/>
</dbReference>
<accession>A0A1U8H8R7</accession>
<evidence type="ECO:0000256" key="1">
    <source>
        <dbReference type="ARBA" id="ARBA00004123"/>
    </source>
</evidence>
<dbReference type="PANTHER" id="PTHR13516">
    <property type="entry name" value="RIBONUCLEASE P SUBUNIT P25"/>
    <property type="match status" value="1"/>
</dbReference>
<feature type="domain" description="DNA/RNA-binding protein Alba-like" evidence="5">
    <location>
        <begin position="19"/>
        <end position="76"/>
    </location>
</feature>
<dbReference type="SUPFAM" id="SSF82704">
    <property type="entry name" value="AlbA-like"/>
    <property type="match status" value="1"/>
</dbReference>
<dbReference type="STRING" id="4072.A0A1U8H8R7"/>
<comment type="subcellular location">
    <subcellularLocation>
        <location evidence="1">Nucleus</location>
    </subcellularLocation>
</comment>
<dbReference type="KEGG" id="cann:107875328"/>
<proteinExistence type="inferred from homology"/>
<dbReference type="InterPro" id="IPR051958">
    <property type="entry name" value="Alba-like_NAB"/>
</dbReference>
<dbReference type="Gene3D" id="3.30.110.20">
    <property type="entry name" value="Alba-like domain"/>
    <property type="match status" value="1"/>
</dbReference>
<dbReference type="Proteomes" id="UP000222542">
    <property type="component" value="Unassembled WGS sequence"/>
</dbReference>
<organism evidence="6 7">
    <name type="scientific">Capsicum annuum</name>
    <name type="common">Capsicum pepper</name>
    <dbReference type="NCBI Taxonomy" id="4072"/>
    <lineage>
        <taxon>Eukaryota</taxon>
        <taxon>Viridiplantae</taxon>
        <taxon>Streptophyta</taxon>
        <taxon>Embryophyta</taxon>
        <taxon>Tracheophyta</taxon>
        <taxon>Spermatophyta</taxon>
        <taxon>Magnoliopsida</taxon>
        <taxon>eudicotyledons</taxon>
        <taxon>Gunneridae</taxon>
        <taxon>Pentapetalae</taxon>
        <taxon>asterids</taxon>
        <taxon>lamiids</taxon>
        <taxon>Solanales</taxon>
        <taxon>Solanaceae</taxon>
        <taxon>Solanoideae</taxon>
        <taxon>Capsiceae</taxon>
        <taxon>Capsicum</taxon>
    </lineage>
</organism>
<keyword evidence="7" id="KW-1185">Reference proteome</keyword>
<evidence type="ECO:0000259" key="5">
    <source>
        <dbReference type="Pfam" id="PF01918"/>
    </source>
</evidence>
<dbReference type="GO" id="GO:0005634">
    <property type="term" value="C:nucleus"/>
    <property type="evidence" value="ECO:0007669"/>
    <property type="project" value="UniProtKB-SubCell"/>
</dbReference>
<dbReference type="InterPro" id="IPR036882">
    <property type="entry name" value="Alba-like_dom_sf"/>
</dbReference>
<protein>
    <recommendedName>
        <fullName evidence="5">DNA/RNA-binding protein Alba-like domain-containing protein</fullName>
    </recommendedName>
</protein>
<dbReference type="OMA" id="HQVTRIC"/>
<dbReference type="SMR" id="A0A1U8H8R7"/>
<dbReference type="OrthoDB" id="424402at2759"/>
<name>A0A1U8H8R7_CAPAN</name>
<dbReference type="PANTHER" id="PTHR13516:SF27">
    <property type="entry name" value="COLD AND DROUGHT-REGULATED PROTEIN CORA-LIKE"/>
    <property type="match status" value="1"/>
</dbReference>
<evidence type="ECO:0000313" key="6">
    <source>
        <dbReference type="EMBL" id="PHT80391.1"/>
    </source>
</evidence>
<sequence>MDRYQKVEKPRQELPINENEIRITSQGIVRNYITYATTLLQERNGKEIVLKAMGQAISKTVAIAEIIKRRIPRLHQDAAISSVSITDVWEPIEEGLLPVEQTRHVSMISITLSTTELNKNSPGYQAPSEPQQTNYYNDNNNNYAPRYNYQPRQLQPPPRQAQAVYNAGNEVNFILESYGRGQGRGRGRGRGWSRGGYANYQDGYNNYQENGGYSNWGRGGGRGGWGYRGSGYGRGRGGGGRGYGYGYGRGRGRMGNHPRGGSNNQA</sequence>
<evidence type="ECO:0000256" key="3">
    <source>
        <dbReference type="ARBA" id="ARBA00023242"/>
    </source>
</evidence>